<evidence type="ECO:0000313" key="1">
    <source>
        <dbReference type="EMBL" id="SVB56544.1"/>
    </source>
</evidence>
<gene>
    <name evidence="1" type="ORF">METZ01_LOCUS209398</name>
</gene>
<dbReference type="AlphaFoldDB" id="A0A382F2F2"/>
<feature type="non-terminal residue" evidence="1">
    <location>
        <position position="24"/>
    </location>
</feature>
<protein>
    <submittedName>
        <fullName evidence="1">Uncharacterized protein</fullName>
    </submittedName>
</protein>
<name>A0A382F2F2_9ZZZZ</name>
<dbReference type="EMBL" id="UINC01047361">
    <property type="protein sequence ID" value="SVB56544.1"/>
    <property type="molecule type" value="Genomic_DNA"/>
</dbReference>
<organism evidence="1">
    <name type="scientific">marine metagenome</name>
    <dbReference type="NCBI Taxonomy" id="408172"/>
    <lineage>
        <taxon>unclassified sequences</taxon>
        <taxon>metagenomes</taxon>
        <taxon>ecological metagenomes</taxon>
    </lineage>
</organism>
<sequence>MDKNLDAKLLLMNKNYLLSVSTQV</sequence>
<reference evidence="1" key="1">
    <citation type="submission" date="2018-05" db="EMBL/GenBank/DDBJ databases">
        <authorList>
            <person name="Lanie J.A."/>
            <person name="Ng W.-L."/>
            <person name="Kazmierczak K.M."/>
            <person name="Andrzejewski T.M."/>
            <person name="Davidsen T.M."/>
            <person name="Wayne K.J."/>
            <person name="Tettelin H."/>
            <person name="Glass J.I."/>
            <person name="Rusch D."/>
            <person name="Podicherti R."/>
            <person name="Tsui H.-C.T."/>
            <person name="Winkler M.E."/>
        </authorList>
    </citation>
    <scope>NUCLEOTIDE SEQUENCE</scope>
</reference>
<accession>A0A382F2F2</accession>
<proteinExistence type="predicted"/>